<keyword evidence="5" id="KW-0449">Lipoprotein</keyword>
<dbReference type="PANTHER" id="PTHR35603:SF1">
    <property type="entry name" value="OUTER MEMBRANE LIPOPROTEIN SLYB"/>
    <property type="match status" value="1"/>
</dbReference>
<reference evidence="9" key="1">
    <citation type="journal article" date="2019" name="Int. J. Syst. Evol. Microbiol.">
        <title>The Global Catalogue of Microorganisms (GCM) 10K type strain sequencing project: providing services to taxonomists for standard genome sequencing and annotation.</title>
        <authorList>
            <consortium name="The Broad Institute Genomics Platform"/>
            <consortium name="The Broad Institute Genome Sequencing Center for Infectious Disease"/>
            <person name="Wu L."/>
            <person name="Ma J."/>
        </authorList>
    </citation>
    <scope>NUCLEOTIDE SEQUENCE [LARGE SCALE GENOMIC DNA]</scope>
    <source>
        <strain evidence="9">CCUG 57942</strain>
    </source>
</reference>
<evidence type="ECO:0000256" key="5">
    <source>
        <dbReference type="ARBA" id="ARBA00023288"/>
    </source>
</evidence>
<keyword evidence="9" id="KW-1185">Reference proteome</keyword>
<feature type="domain" description="Glycine zipper 2TM" evidence="7">
    <location>
        <begin position="57"/>
        <end position="97"/>
    </location>
</feature>
<gene>
    <name evidence="8" type="ORF">ACFSW8_10745</name>
</gene>
<comment type="caution">
    <text evidence="8">The sequence shown here is derived from an EMBL/GenBank/DDBJ whole genome shotgun (WGS) entry which is preliminary data.</text>
</comment>
<dbReference type="InterPro" id="IPR051407">
    <property type="entry name" value="Bact_OM_lipoprot/Surf_antigen"/>
</dbReference>
<evidence type="ECO:0000313" key="9">
    <source>
        <dbReference type="Proteomes" id="UP001597389"/>
    </source>
</evidence>
<dbReference type="PANTHER" id="PTHR35603">
    <property type="match status" value="1"/>
</dbReference>
<evidence type="ECO:0000313" key="8">
    <source>
        <dbReference type="EMBL" id="MFD2159378.1"/>
    </source>
</evidence>
<evidence type="ECO:0000256" key="3">
    <source>
        <dbReference type="ARBA" id="ARBA00023136"/>
    </source>
</evidence>
<evidence type="ECO:0000259" key="7">
    <source>
        <dbReference type="Pfam" id="PF05433"/>
    </source>
</evidence>
<evidence type="ECO:0000256" key="1">
    <source>
        <dbReference type="ARBA" id="ARBA00004459"/>
    </source>
</evidence>
<keyword evidence="3" id="KW-0472">Membrane</keyword>
<organism evidence="8 9">
    <name type="scientific">Rubritalea tangerina</name>
    <dbReference type="NCBI Taxonomy" id="430798"/>
    <lineage>
        <taxon>Bacteria</taxon>
        <taxon>Pseudomonadati</taxon>
        <taxon>Verrucomicrobiota</taxon>
        <taxon>Verrucomicrobiia</taxon>
        <taxon>Verrucomicrobiales</taxon>
        <taxon>Rubritaleaceae</taxon>
        <taxon>Rubritalea</taxon>
    </lineage>
</organism>
<dbReference type="PROSITE" id="PS51257">
    <property type="entry name" value="PROKAR_LIPOPROTEIN"/>
    <property type="match status" value="1"/>
</dbReference>
<dbReference type="EMBL" id="JBHUJB010000044">
    <property type="protein sequence ID" value="MFD2159378.1"/>
    <property type="molecule type" value="Genomic_DNA"/>
</dbReference>
<accession>A0ABW4ZBK4</accession>
<comment type="subcellular location">
    <subcellularLocation>
        <location evidence="1">Cell outer membrane</location>
        <topology evidence="1">Lipid-anchor</topology>
    </subcellularLocation>
</comment>
<name>A0ABW4ZBK4_9BACT</name>
<dbReference type="Proteomes" id="UP001597389">
    <property type="component" value="Unassembled WGS sequence"/>
</dbReference>
<protein>
    <submittedName>
        <fullName evidence="8">Glycine zipper 2TM domain-containing protein</fullName>
    </submittedName>
</protein>
<sequence>MKKFALLALPLIVVSCAQPSMTGDTYSRSEAGRAQSVNSGRITSIRNITIEGDSKAGSILGGIAGGFLGNEIGSGSAANTAGAIGGAAVGAALGSQAEKAIGTRQGIEITVALDNGRSVSVPQEINPRESFNVGDRVRVLGNGSKTRVTH</sequence>
<proteinExistence type="predicted"/>
<keyword evidence="4" id="KW-0564">Palmitate</keyword>
<evidence type="ECO:0000256" key="2">
    <source>
        <dbReference type="ARBA" id="ARBA00022729"/>
    </source>
</evidence>
<dbReference type="Pfam" id="PF05433">
    <property type="entry name" value="Rick_17kDa_Anti"/>
    <property type="match status" value="1"/>
</dbReference>
<keyword evidence="2 6" id="KW-0732">Signal</keyword>
<dbReference type="InterPro" id="IPR008816">
    <property type="entry name" value="Gly_zipper_2TM_dom"/>
</dbReference>
<dbReference type="RefSeq" id="WP_377087695.1">
    <property type="nucleotide sequence ID" value="NZ_JBHSJL010000014.1"/>
</dbReference>
<evidence type="ECO:0000256" key="4">
    <source>
        <dbReference type="ARBA" id="ARBA00023139"/>
    </source>
</evidence>
<feature type="chain" id="PRO_5045654973" evidence="6">
    <location>
        <begin position="23"/>
        <end position="150"/>
    </location>
</feature>
<feature type="signal peptide" evidence="6">
    <location>
        <begin position="1"/>
        <end position="22"/>
    </location>
</feature>
<evidence type="ECO:0000256" key="6">
    <source>
        <dbReference type="SAM" id="SignalP"/>
    </source>
</evidence>